<dbReference type="OrthoDB" id="9775889at2"/>
<dbReference type="PANTHER" id="PTHR11177:SF317">
    <property type="entry name" value="CHITINASE 12-RELATED"/>
    <property type="match status" value="1"/>
</dbReference>
<dbReference type="AlphaFoldDB" id="A0A4U3KUU2"/>
<keyword evidence="3" id="KW-0119">Carbohydrate metabolism</keyword>
<keyword evidence="4" id="KW-0732">Signal</keyword>
<accession>A0A4U3KUU2</accession>
<evidence type="ECO:0000256" key="1">
    <source>
        <dbReference type="ARBA" id="ARBA00000822"/>
    </source>
</evidence>
<reference evidence="6 7" key="1">
    <citation type="submission" date="2019-05" db="EMBL/GenBank/DDBJ databases">
        <title>Panacibacter sp. strain 17mud1-8 Genome sequencing and assembly.</title>
        <authorList>
            <person name="Chhetri G."/>
        </authorList>
    </citation>
    <scope>NUCLEOTIDE SEQUENCE [LARGE SCALE GENOMIC DNA]</scope>
    <source>
        <strain evidence="6 7">17mud1-8</strain>
    </source>
</reference>
<dbReference type="InterPro" id="IPR001223">
    <property type="entry name" value="Glyco_hydro18_cat"/>
</dbReference>
<dbReference type="EC" id="3.2.1.14" evidence="2"/>
<name>A0A4U3KUU2_9BACT</name>
<dbReference type="GO" id="GO:0008061">
    <property type="term" value="F:chitin binding"/>
    <property type="evidence" value="ECO:0007669"/>
    <property type="project" value="InterPro"/>
</dbReference>
<dbReference type="SMART" id="SM00636">
    <property type="entry name" value="Glyco_18"/>
    <property type="match status" value="1"/>
</dbReference>
<proteinExistence type="predicted"/>
<comment type="catalytic activity">
    <reaction evidence="1">
        <text>Random endo-hydrolysis of N-acetyl-beta-D-glucosaminide (1-&gt;4)-beta-linkages in chitin and chitodextrins.</text>
        <dbReference type="EC" id="3.2.1.14"/>
    </reaction>
</comment>
<feature type="signal peptide" evidence="4">
    <location>
        <begin position="1"/>
        <end position="22"/>
    </location>
</feature>
<dbReference type="InterPro" id="IPR029070">
    <property type="entry name" value="Chitinase_insertion_sf"/>
</dbReference>
<keyword evidence="3" id="KW-0624">Polysaccharide degradation</keyword>
<protein>
    <recommendedName>
        <fullName evidence="2">chitinase</fullName>
        <ecNumber evidence="2">3.2.1.14</ecNumber>
    </recommendedName>
</protein>
<dbReference type="GO" id="GO:0006032">
    <property type="term" value="P:chitin catabolic process"/>
    <property type="evidence" value="ECO:0007669"/>
    <property type="project" value="UniProtKB-KW"/>
</dbReference>
<dbReference type="PROSITE" id="PS51910">
    <property type="entry name" value="GH18_2"/>
    <property type="match status" value="1"/>
</dbReference>
<organism evidence="6 7">
    <name type="scientific">Ilyomonas limi</name>
    <dbReference type="NCBI Taxonomy" id="2575867"/>
    <lineage>
        <taxon>Bacteria</taxon>
        <taxon>Pseudomonadati</taxon>
        <taxon>Bacteroidota</taxon>
        <taxon>Chitinophagia</taxon>
        <taxon>Chitinophagales</taxon>
        <taxon>Chitinophagaceae</taxon>
        <taxon>Ilyomonas</taxon>
    </lineage>
</organism>
<dbReference type="Gene3D" id="3.20.20.80">
    <property type="entry name" value="Glycosidases"/>
    <property type="match status" value="1"/>
</dbReference>
<feature type="domain" description="GH18" evidence="5">
    <location>
        <begin position="30"/>
        <end position="367"/>
    </location>
</feature>
<evidence type="ECO:0000259" key="5">
    <source>
        <dbReference type="PROSITE" id="PS51910"/>
    </source>
</evidence>
<dbReference type="InterPro" id="IPR011583">
    <property type="entry name" value="Chitinase_II/V-like_cat"/>
</dbReference>
<comment type="caution">
    <text evidence="6">The sequence shown here is derived from an EMBL/GenBank/DDBJ whole genome shotgun (WGS) entry which is preliminary data.</text>
</comment>
<evidence type="ECO:0000256" key="2">
    <source>
        <dbReference type="ARBA" id="ARBA00012729"/>
    </source>
</evidence>
<evidence type="ECO:0000256" key="3">
    <source>
        <dbReference type="ARBA" id="ARBA00023024"/>
    </source>
</evidence>
<dbReference type="InterPro" id="IPR017853">
    <property type="entry name" value="GH"/>
</dbReference>
<dbReference type="Proteomes" id="UP000305848">
    <property type="component" value="Unassembled WGS sequence"/>
</dbReference>
<feature type="chain" id="PRO_5020905647" description="chitinase" evidence="4">
    <location>
        <begin position="23"/>
        <end position="367"/>
    </location>
</feature>
<dbReference type="GO" id="GO:0005975">
    <property type="term" value="P:carbohydrate metabolic process"/>
    <property type="evidence" value="ECO:0007669"/>
    <property type="project" value="InterPro"/>
</dbReference>
<dbReference type="RefSeq" id="WP_137263169.1">
    <property type="nucleotide sequence ID" value="NZ_SZQL01000016.1"/>
</dbReference>
<dbReference type="InterPro" id="IPR050314">
    <property type="entry name" value="Glycosyl_Hydrlase_18"/>
</dbReference>
<keyword evidence="7" id="KW-1185">Reference proteome</keyword>
<dbReference type="Gene3D" id="3.10.50.10">
    <property type="match status" value="1"/>
</dbReference>
<evidence type="ECO:0000313" key="7">
    <source>
        <dbReference type="Proteomes" id="UP000305848"/>
    </source>
</evidence>
<sequence length="367" mass="41526">MKKLKTTVCVILLAFASFMAAAQNTGNKKCNVLAYYTGGAAEIDNYNISGLTHIIFSFTHLQGNKLHVDNAKDTITIRKLVSLKKQYPGLKIIFSMGGWGGCKECSAVFNTDAGRKEFAASSKQLLQYFDADGLDLDWEYPTISGFPGHQFLPEDKHNFTMLLQELRKAFVNKYELSFAAGGFTDFILRSVEWDQIMPLLDRVNLMTYDLVHGFSTTSGHSTPLYSTPYQRESGDNAVRMLDSMRVPLNKLVLGAAFYARIFQVQDSLNNGLYRPCKFLRGVDYKNMDTQILNDTNYHYYWDSIAHAPYFFNDKENLLVTLDNKQSVAEKTQYVIDKGMDGIMFWELTGDVPRNGLLQAIDTVAEKK</sequence>
<dbReference type="Pfam" id="PF00704">
    <property type="entry name" value="Glyco_hydro_18"/>
    <property type="match status" value="1"/>
</dbReference>
<dbReference type="EMBL" id="SZQL01000016">
    <property type="protein sequence ID" value="TKK66112.1"/>
    <property type="molecule type" value="Genomic_DNA"/>
</dbReference>
<dbReference type="GO" id="GO:0008843">
    <property type="term" value="F:endochitinase activity"/>
    <property type="evidence" value="ECO:0007669"/>
    <property type="project" value="UniProtKB-EC"/>
</dbReference>
<keyword evidence="6" id="KW-0378">Hydrolase</keyword>
<keyword evidence="3" id="KW-0146">Chitin degradation</keyword>
<dbReference type="SUPFAM" id="SSF51445">
    <property type="entry name" value="(Trans)glycosidases"/>
    <property type="match status" value="1"/>
</dbReference>
<dbReference type="SUPFAM" id="SSF54556">
    <property type="entry name" value="Chitinase insertion domain"/>
    <property type="match status" value="1"/>
</dbReference>
<dbReference type="CDD" id="cd06548">
    <property type="entry name" value="GH18_chitinase"/>
    <property type="match status" value="1"/>
</dbReference>
<dbReference type="PANTHER" id="PTHR11177">
    <property type="entry name" value="CHITINASE"/>
    <property type="match status" value="1"/>
</dbReference>
<gene>
    <name evidence="6" type="ORF">FC093_17800</name>
</gene>
<evidence type="ECO:0000256" key="4">
    <source>
        <dbReference type="SAM" id="SignalP"/>
    </source>
</evidence>
<evidence type="ECO:0000313" key="6">
    <source>
        <dbReference type="EMBL" id="TKK66112.1"/>
    </source>
</evidence>